<protein>
    <submittedName>
        <fullName evidence="3">Intracellular protease/amidase</fullName>
    </submittedName>
</protein>
<dbReference type="PANTHER" id="PTHR43130">
    <property type="entry name" value="ARAC-FAMILY TRANSCRIPTIONAL REGULATOR"/>
    <property type="match status" value="1"/>
</dbReference>
<feature type="chain" id="PRO_5047497715" evidence="1">
    <location>
        <begin position="22"/>
        <end position="341"/>
    </location>
</feature>
<keyword evidence="3" id="KW-0645">Protease</keyword>
<organism evidence="3 4">
    <name type="scientific">Phenylobacterium koreense</name>
    <dbReference type="NCBI Taxonomy" id="266125"/>
    <lineage>
        <taxon>Bacteria</taxon>
        <taxon>Pseudomonadati</taxon>
        <taxon>Pseudomonadota</taxon>
        <taxon>Alphaproteobacteria</taxon>
        <taxon>Caulobacterales</taxon>
        <taxon>Caulobacteraceae</taxon>
        <taxon>Phenylobacterium</taxon>
    </lineage>
</organism>
<evidence type="ECO:0000259" key="2">
    <source>
        <dbReference type="Pfam" id="PF01965"/>
    </source>
</evidence>
<keyword evidence="1" id="KW-0732">Signal</keyword>
<reference evidence="3 4" key="1">
    <citation type="submission" date="2024-06" db="EMBL/GenBank/DDBJ databases">
        <title>Genomic Encyclopedia of Type Strains, Phase IV (KMG-IV): sequencing the most valuable type-strain genomes for metagenomic binning, comparative biology and taxonomic classification.</title>
        <authorList>
            <person name="Goeker M."/>
        </authorList>
    </citation>
    <scope>NUCLEOTIDE SEQUENCE [LARGE SCALE GENOMIC DNA]</scope>
    <source>
        <strain evidence="3 4">DSM 17809</strain>
    </source>
</reference>
<evidence type="ECO:0000313" key="4">
    <source>
        <dbReference type="Proteomes" id="UP001549110"/>
    </source>
</evidence>
<dbReference type="Gene3D" id="3.40.50.880">
    <property type="match status" value="1"/>
</dbReference>
<evidence type="ECO:0000256" key="1">
    <source>
        <dbReference type="SAM" id="SignalP"/>
    </source>
</evidence>
<comment type="caution">
    <text evidence="3">The sequence shown here is derived from an EMBL/GenBank/DDBJ whole genome shotgun (WGS) entry which is preliminary data.</text>
</comment>
<feature type="signal peptide" evidence="1">
    <location>
        <begin position="1"/>
        <end position="21"/>
    </location>
</feature>
<dbReference type="GO" id="GO:0008233">
    <property type="term" value="F:peptidase activity"/>
    <property type="evidence" value="ECO:0007669"/>
    <property type="project" value="UniProtKB-KW"/>
</dbReference>
<dbReference type="Proteomes" id="UP001549110">
    <property type="component" value="Unassembled WGS sequence"/>
</dbReference>
<sequence>MLIRLLLGLTAALLLATGAAARPLVVILADPRGTVGPDVLTPYAILADSGAVEVKVVSPTTAPVRLTPGKAWAGPQMTFAQLAQARPQGPDIVIVPALSVENDPARSAWLQAQLRGGARIMSICNGAKVLAAAGLLEGRQATIHWFSRDRMKKRYPQVEWRRDRRWVTDGPITTTAGISAAEPAALHLLGELAGHEVMLATARRLDLAPPDQHHRGEDFRLTLKGMATVVMNRIAFWRHEDVAVPLSHGMNELAFGDALDGWSRTYRSTAWAVGAPSVTTRRGLVIYRNRALPAHFDRRVALPEQEIAEATFRQIGAAYGDATGRFVALQFEHPYGAVPVG</sequence>
<keyword evidence="4" id="KW-1185">Reference proteome</keyword>
<gene>
    <name evidence="3" type="ORF">ABID41_003365</name>
</gene>
<dbReference type="RefSeq" id="WP_354298196.1">
    <property type="nucleotide sequence ID" value="NZ_JBEPLU010000003.1"/>
</dbReference>
<accession>A0ABV2EMF5</accession>
<dbReference type="InterPro" id="IPR052158">
    <property type="entry name" value="INH-QAR"/>
</dbReference>
<dbReference type="PANTHER" id="PTHR43130:SF3">
    <property type="entry name" value="HTH-TYPE TRANSCRIPTIONAL REGULATOR RV1931C"/>
    <property type="match status" value="1"/>
</dbReference>
<dbReference type="SUPFAM" id="SSF52317">
    <property type="entry name" value="Class I glutamine amidotransferase-like"/>
    <property type="match status" value="1"/>
</dbReference>
<dbReference type="Pfam" id="PF01965">
    <property type="entry name" value="DJ-1_PfpI"/>
    <property type="match status" value="1"/>
</dbReference>
<dbReference type="GO" id="GO:0006508">
    <property type="term" value="P:proteolysis"/>
    <property type="evidence" value="ECO:0007669"/>
    <property type="project" value="UniProtKB-KW"/>
</dbReference>
<dbReference type="InterPro" id="IPR002818">
    <property type="entry name" value="DJ-1/PfpI"/>
</dbReference>
<name>A0ABV2EMF5_9CAUL</name>
<proteinExistence type="predicted"/>
<dbReference type="InterPro" id="IPR029062">
    <property type="entry name" value="Class_I_gatase-like"/>
</dbReference>
<feature type="domain" description="DJ-1/PfpI" evidence="2">
    <location>
        <begin position="37"/>
        <end position="186"/>
    </location>
</feature>
<keyword evidence="3" id="KW-0378">Hydrolase</keyword>
<dbReference type="EMBL" id="JBEPLU010000003">
    <property type="protein sequence ID" value="MET3528226.1"/>
    <property type="molecule type" value="Genomic_DNA"/>
</dbReference>
<evidence type="ECO:0000313" key="3">
    <source>
        <dbReference type="EMBL" id="MET3528226.1"/>
    </source>
</evidence>